<comment type="caution">
    <text evidence="2">The sequence shown here is derived from an EMBL/GenBank/DDBJ whole genome shotgun (WGS) entry which is preliminary data.</text>
</comment>
<protein>
    <submittedName>
        <fullName evidence="2">Uncharacterized protein</fullName>
    </submittedName>
</protein>
<name>A0A396JWT0_MEDTR</name>
<dbReference type="Proteomes" id="UP000265566">
    <property type="component" value="Chromosome 1"/>
</dbReference>
<accession>A0A396JWT0</accession>
<dbReference type="EMBL" id="PSQE01000001">
    <property type="protein sequence ID" value="RHN82646.1"/>
    <property type="molecule type" value="Genomic_DNA"/>
</dbReference>
<sequence>MLFRLFDCWSIIHHTKPPIPNFFLFLHLLPSTTSSYHHFLIQKIQKNSTFHVSTYENSTQQIKLRFLIKMLNPKTSTTTSLKKPKKSKNRESGEQYKLAAPPIHRILVKLKSLSKFSSSYTFLEEFSERHFFHL</sequence>
<dbReference type="Gramene" id="rna6822">
    <property type="protein sequence ID" value="RHN82646.1"/>
    <property type="gene ID" value="gene6822"/>
</dbReference>
<reference evidence="2" key="1">
    <citation type="journal article" date="2018" name="Nat. Plants">
        <title>Whole-genome landscape of Medicago truncatula symbiotic genes.</title>
        <authorList>
            <person name="Pecrix Y."/>
            <person name="Gamas P."/>
            <person name="Carrere S."/>
        </authorList>
    </citation>
    <scope>NUCLEOTIDE SEQUENCE</scope>
    <source>
        <tissue evidence="2">Leaves</tissue>
    </source>
</reference>
<evidence type="ECO:0000313" key="2">
    <source>
        <dbReference type="EMBL" id="RHN82646.1"/>
    </source>
</evidence>
<organism evidence="2">
    <name type="scientific">Medicago truncatula</name>
    <name type="common">Barrel medic</name>
    <name type="synonym">Medicago tribuloides</name>
    <dbReference type="NCBI Taxonomy" id="3880"/>
    <lineage>
        <taxon>Eukaryota</taxon>
        <taxon>Viridiplantae</taxon>
        <taxon>Streptophyta</taxon>
        <taxon>Embryophyta</taxon>
        <taxon>Tracheophyta</taxon>
        <taxon>Spermatophyta</taxon>
        <taxon>Magnoliopsida</taxon>
        <taxon>eudicotyledons</taxon>
        <taxon>Gunneridae</taxon>
        <taxon>Pentapetalae</taxon>
        <taxon>rosids</taxon>
        <taxon>fabids</taxon>
        <taxon>Fabales</taxon>
        <taxon>Fabaceae</taxon>
        <taxon>Papilionoideae</taxon>
        <taxon>50 kb inversion clade</taxon>
        <taxon>NPAAA clade</taxon>
        <taxon>Hologalegina</taxon>
        <taxon>IRL clade</taxon>
        <taxon>Trifolieae</taxon>
        <taxon>Medicago</taxon>
    </lineage>
</organism>
<proteinExistence type="predicted"/>
<evidence type="ECO:0000256" key="1">
    <source>
        <dbReference type="SAM" id="MobiDB-lite"/>
    </source>
</evidence>
<dbReference type="AlphaFoldDB" id="A0A396JWT0"/>
<gene>
    <name evidence="2" type="ORF">MtrunA17_Chr1g0212031</name>
</gene>
<feature type="region of interest" description="Disordered" evidence="1">
    <location>
        <begin position="75"/>
        <end position="95"/>
    </location>
</feature>